<reference evidence="2 3" key="1">
    <citation type="journal article" date="2020" name="Nat. Microbiol.">
        <title>Lysogenic host-virus interactions in SAR11 marine bacteria.</title>
        <authorList>
            <person name="Morris R.M."/>
            <person name="Cain K.R."/>
            <person name="Hvorecny K.L."/>
            <person name="Kollman J.M."/>
        </authorList>
    </citation>
    <scope>NUCLEOTIDE SEQUENCE [LARGE SCALE GENOMIC DNA]</scope>
    <source>
        <strain evidence="2 3">NP1</strain>
    </source>
</reference>
<proteinExistence type="predicted"/>
<accession>A0A6H1Q2X2</accession>
<feature type="signal peptide" evidence="1">
    <location>
        <begin position="1"/>
        <end position="20"/>
    </location>
</feature>
<dbReference type="Proteomes" id="UP000501094">
    <property type="component" value="Chromosome"/>
</dbReference>
<name>A0A6H1Q2X2_9PROT</name>
<protein>
    <submittedName>
        <fullName evidence="2">Uncharacterized protein</fullName>
    </submittedName>
</protein>
<dbReference type="RefSeq" id="WP_168607003.1">
    <property type="nucleotide sequence ID" value="NZ_CP038852.1"/>
</dbReference>
<dbReference type="AlphaFoldDB" id="A0A6H1Q2X2"/>
<keyword evidence="3" id="KW-1185">Reference proteome</keyword>
<feature type="chain" id="PRO_5026155880" evidence="1">
    <location>
        <begin position="21"/>
        <end position="187"/>
    </location>
</feature>
<keyword evidence="1" id="KW-0732">Signal</keyword>
<evidence type="ECO:0000313" key="2">
    <source>
        <dbReference type="EMBL" id="QIZ21141.1"/>
    </source>
</evidence>
<dbReference type="KEGG" id="peg:E5R92_05025"/>
<evidence type="ECO:0000256" key="1">
    <source>
        <dbReference type="SAM" id="SignalP"/>
    </source>
</evidence>
<sequence length="187" mass="21782">MKKFIITSFYLIFITSSVIAENTGSSANNLFHIGQMNSHNKNFALFFKTRDKAILARGEDYNYVTDFPQDLYIYDYKTKISSPLISYEWFPSQAKHLLEGYDYPVFPEDFAYYLLKDNNTLVMISAIKNIRKNFKFDIANKKLNSYPSNGKFDFIISSIAKNCGYSNLKENYKCSYYKPLISNNLIN</sequence>
<organism evidence="2 3">
    <name type="scientific">Candidatus Pelagibacter giovannonii</name>
    <dbReference type="NCBI Taxonomy" id="2563896"/>
    <lineage>
        <taxon>Bacteria</taxon>
        <taxon>Pseudomonadati</taxon>
        <taxon>Pseudomonadota</taxon>
        <taxon>Alphaproteobacteria</taxon>
        <taxon>Candidatus Pelagibacterales</taxon>
        <taxon>Candidatus Pelagibacteraceae</taxon>
        <taxon>Candidatus Pelagibacter</taxon>
    </lineage>
</organism>
<gene>
    <name evidence="2" type="ORF">E5R92_05025</name>
</gene>
<dbReference type="EMBL" id="CP038852">
    <property type="protein sequence ID" value="QIZ21141.1"/>
    <property type="molecule type" value="Genomic_DNA"/>
</dbReference>
<evidence type="ECO:0000313" key="3">
    <source>
        <dbReference type="Proteomes" id="UP000501094"/>
    </source>
</evidence>